<comment type="similarity">
    <text evidence="2">Belongs to the TerC family.</text>
</comment>
<dbReference type="InterPro" id="IPR005496">
    <property type="entry name" value="Integral_membrane_TerC"/>
</dbReference>
<evidence type="ECO:0000256" key="1">
    <source>
        <dbReference type="ARBA" id="ARBA00004141"/>
    </source>
</evidence>
<evidence type="ECO:0000256" key="3">
    <source>
        <dbReference type="ARBA" id="ARBA00022692"/>
    </source>
</evidence>
<dbReference type="Proteomes" id="UP000482155">
    <property type="component" value="Unassembled WGS sequence"/>
</dbReference>
<dbReference type="Pfam" id="PF03741">
    <property type="entry name" value="TerC"/>
    <property type="match status" value="1"/>
</dbReference>
<feature type="transmembrane region" description="Helical" evidence="6">
    <location>
        <begin position="174"/>
        <end position="197"/>
    </location>
</feature>
<dbReference type="NCBIfam" id="TIGR03717">
    <property type="entry name" value="R_switched_YjbE"/>
    <property type="match status" value="1"/>
</dbReference>
<evidence type="ECO:0000256" key="2">
    <source>
        <dbReference type="ARBA" id="ARBA00007511"/>
    </source>
</evidence>
<feature type="transmembrane region" description="Helical" evidence="6">
    <location>
        <begin position="12"/>
        <end position="34"/>
    </location>
</feature>
<gene>
    <name evidence="7" type="ORF">G3574_06325</name>
</gene>
<evidence type="ECO:0000313" key="7">
    <source>
        <dbReference type="EMBL" id="NEX60687.1"/>
    </source>
</evidence>
<keyword evidence="8" id="KW-1185">Reference proteome</keyword>
<evidence type="ECO:0000313" key="8">
    <source>
        <dbReference type="Proteomes" id="UP000482155"/>
    </source>
</evidence>
<keyword evidence="5 6" id="KW-0472">Membrane</keyword>
<dbReference type="RefSeq" id="WP_163961185.1">
    <property type="nucleotide sequence ID" value="NZ_JAAIVB010000014.1"/>
</dbReference>
<comment type="subcellular location">
    <subcellularLocation>
        <location evidence="1">Membrane</location>
        <topology evidence="1">Multi-pass membrane protein</topology>
    </subcellularLocation>
</comment>
<comment type="caution">
    <text evidence="7">The sequence shown here is derived from an EMBL/GenBank/DDBJ whole genome shotgun (WGS) entry which is preliminary data.</text>
</comment>
<evidence type="ECO:0000256" key="6">
    <source>
        <dbReference type="SAM" id="Phobius"/>
    </source>
</evidence>
<dbReference type="InterPro" id="IPR022301">
    <property type="entry name" value="Integral_membrane_YjbE"/>
</dbReference>
<dbReference type="AlphaFoldDB" id="A0A6B3SIN6"/>
<sequence>MDFLLNLNWLAVGQIILIDILLGGDNAIVIALACRNLPPALRFRGILWGTVGAIAIRILLISFAVTMLQIPYLKIVGGLLLFWIGVKLLAEDDDDHDNITASDRLLTAIKTIVVADLVMSIDNVIAVASAAEQTGGEHQLMLVAFGILVSIPIIVWGSTLVLKLMERFPLVVTFGAGLLGYLAGGMIFSDAAVVRWMEGRITIPDLVIPGTGWHLDLASLAGAVAVIILGGWLARRQDKDGEGEG</sequence>
<accession>A0A6B3SIN6</accession>
<proteinExistence type="inferred from homology"/>
<protein>
    <submittedName>
        <fullName evidence="7">TerC family protein</fullName>
    </submittedName>
</protein>
<feature type="transmembrane region" description="Helical" evidence="6">
    <location>
        <begin position="217"/>
        <end position="234"/>
    </location>
</feature>
<dbReference type="EMBL" id="JAAIVB010000014">
    <property type="protein sequence ID" value="NEX60687.1"/>
    <property type="molecule type" value="Genomic_DNA"/>
</dbReference>
<keyword evidence="4 6" id="KW-1133">Transmembrane helix</keyword>
<evidence type="ECO:0000256" key="5">
    <source>
        <dbReference type="ARBA" id="ARBA00023136"/>
    </source>
</evidence>
<dbReference type="PANTHER" id="PTHR30238:SF4">
    <property type="entry name" value="SLL1022 PROTEIN"/>
    <property type="match status" value="1"/>
</dbReference>
<name>A0A6B3SIN6_9BURK</name>
<keyword evidence="3 6" id="KW-0812">Transmembrane</keyword>
<reference evidence="7 8" key="1">
    <citation type="submission" date="2020-02" db="EMBL/GenBank/DDBJ databases">
        <authorList>
            <person name="Kim M.K."/>
        </authorList>
    </citation>
    <scope>NUCLEOTIDE SEQUENCE [LARGE SCALE GENOMIC DNA]</scope>
    <source>
        <strain evidence="7 8">17J57-3</strain>
    </source>
</reference>
<feature type="transmembrane region" description="Helical" evidence="6">
    <location>
        <begin position="46"/>
        <end position="65"/>
    </location>
</feature>
<dbReference type="GO" id="GO:0016020">
    <property type="term" value="C:membrane"/>
    <property type="evidence" value="ECO:0007669"/>
    <property type="project" value="UniProtKB-SubCell"/>
</dbReference>
<dbReference type="PANTHER" id="PTHR30238">
    <property type="entry name" value="MEMBRANE BOUND PREDICTED REDOX MODULATOR"/>
    <property type="match status" value="1"/>
</dbReference>
<evidence type="ECO:0000256" key="4">
    <source>
        <dbReference type="ARBA" id="ARBA00022989"/>
    </source>
</evidence>
<feature type="transmembrane region" description="Helical" evidence="6">
    <location>
        <begin position="142"/>
        <end position="162"/>
    </location>
</feature>
<organism evidence="7 8">
    <name type="scientific">Noviherbaspirillum galbum</name>
    <dbReference type="NCBI Taxonomy" id="2709383"/>
    <lineage>
        <taxon>Bacteria</taxon>
        <taxon>Pseudomonadati</taxon>
        <taxon>Pseudomonadota</taxon>
        <taxon>Betaproteobacteria</taxon>
        <taxon>Burkholderiales</taxon>
        <taxon>Oxalobacteraceae</taxon>
        <taxon>Noviherbaspirillum</taxon>
    </lineage>
</organism>